<dbReference type="Proteomes" id="UP001732700">
    <property type="component" value="Chromosome 4A"/>
</dbReference>
<evidence type="ECO:0000313" key="1">
    <source>
        <dbReference type="EnsemblPlants" id="AVESA.00010b.r2.4AG0585500.1.CDS"/>
    </source>
</evidence>
<organism evidence="1 2">
    <name type="scientific">Avena sativa</name>
    <name type="common">Oat</name>
    <dbReference type="NCBI Taxonomy" id="4498"/>
    <lineage>
        <taxon>Eukaryota</taxon>
        <taxon>Viridiplantae</taxon>
        <taxon>Streptophyta</taxon>
        <taxon>Embryophyta</taxon>
        <taxon>Tracheophyta</taxon>
        <taxon>Spermatophyta</taxon>
        <taxon>Magnoliopsida</taxon>
        <taxon>Liliopsida</taxon>
        <taxon>Poales</taxon>
        <taxon>Poaceae</taxon>
        <taxon>BOP clade</taxon>
        <taxon>Pooideae</taxon>
        <taxon>Poodae</taxon>
        <taxon>Poeae</taxon>
        <taxon>Poeae Chloroplast Group 1 (Aveneae type)</taxon>
        <taxon>Aveninae</taxon>
        <taxon>Avena</taxon>
    </lineage>
</organism>
<accession>A0ACD5W7K2</accession>
<proteinExistence type="predicted"/>
<dbReference type="EnsemblPlants" id="AVESA.00010b.r2.4AG0585500.1">
    <property type="protein sequence ID" value="AVESA.00010b.r2.4AG0585500.1.CDS"/>
    <property type="gene ID" value="AVESA.00010b.r2.4AG0585500"/>
</dbReference>
<name>A0ACD5W7K2_AVESA</name>
<reference evidence="1" key="2">
    <citation type="submission" date="2025-09" db="UniProtKB">
        <authorList>
            <consortium name="EnsemblPlants"/>
        </authorList>
    </citation>
    <scope>IDENTIFICATION</scope>
</reference>
<reference evidence="1" key="1">
    <citation type="submission" date="2021-05" db="EMBL/GenBank/DDBJ databases">
        <authorList>
            <person name="Scholz U."/>
            <person name="Mascher M."/>
            <person name="Fiebig A."/>
        </authorList>
    </citation>
    <scope>NUCLEOTIDE SEQUENCE [LARGE SCALE GENOMIC DNA]</scope>
</reference>
<protein>
    <submittedName>
        <fullName evidence="1">Uncharacterized protein</fullName>
    </submittedName>
</protein>
<keyword evidence="2" id="KW-1185">Reference proteome</keyword>
<evidence type="ECO:0000313" key="2">
    <source>
        <dbReference type="Proteomes" id="UP001732700"/>
    </source>
</evidence>
<sequence>MGTRDVPLPRLFKILHGEDRDRWPLEARFIAAAHNGDVRKIKKIAKELDVQGRGIPATVASTTYMGMNALHAAGGQGKLPAYQYLVEEVGMDVDKPDTAQEFTPVVHAVINGCLPPVKYLLDHGADVHQQRSKGNITLLHTAAILGYSEIVQFLLSRGADVDAISDLGTPLAIAALRGYASIVKILLQHNADPNKASAHFGPLSMALQGSSVSCMKLLIQGGANVSGDIPFDNPLVKAAGKGLTEAIKCLLEAGANPNVPNTFGRLPIELAAEYGTREDVEILFPFTSPISTVEKWSVDGIISHVKMEIKQLEDGNFVKMRMSDLKRQADEAFKKQDYPNASLFYTQALKMDNFDAKLLSNRSLCWLRMGDGQRAYDDAAKCKRQRPKWAKAHYRQGAALMFMKDYARAYSALKRALELDPESEEIEKLFWEAMELR</sequence>